<keyword evidence="2" id="KW-1133">Transmembrane helix</keyword>
<evidence type="ECO:0000313" key="5">
    <source>
        <dbReference type="EMBL" id="GIY56345.1"/>
    </source>
</evidence>
<evidence type="ECO:0000256" key="3">
    <source>
        <dbReference type="ARBA" id="ARBA00023136"/>
    </source>
</evidence>
<feature type="region of interest" description="Disordered" evidence="4">
    <location>
        <begin position="1"/>
        <end position="25"/>
    </location>
</feature>
<dbReference type="GO" id="GO:0016020">
    <property type="term" value="C:membrane"/>
    <property type="evidence" value="ECO:0007669"/>
    <property type="project" value="InterPro"/>
</dbReference>
<keyword evidence="6" id="KW-1185">Reference proteome</keyword>
<accession>A0AAV4UF48</accession>
<keyword evidence="3" id="KW-0472">Membrane</keyword>
<proteinExistence type="predicted"/>
<dbReference type="Gene3D" id="1.10.3860.10">
    <property type="entry name" value="Sodium:dicarboxylate symporter"/>
    <property type="match status" value="1"/>
</dbReference>
<dbReference type="AlphaFoldDB" id="A0AAV4UF48"/>
<feature type="compositionally biased region" description="Low complexity" evidence="4">
    <location>
        <begin position="1"/>
        <end position="16"/>
    </location>
</feature>
<dbReference type="GO" id="GO:0015293">
    <property type="term" value="F:symporter activity"/>
    <property type="evidence" value="ECO:0007669"/>
    <property type="project" value="InterPro"/>
</dbReference>
<gene>
    <name evidence="5" type="ORF">CDAR_288771</name>
</gene>
<dbReference type="EMBL" id="BPLQ01011192">
    <property type="protein sequence ID" value="GIY56345.1"/>
    <property type="molecule type" value="Genomic_DNA"/>
</dbReference>
<sequence>MGTARTVRTTTSSPVRQADGHYGLKKKDRHPVYQCLRGGTCSPSPPSRASCWDRAGLGAEGAKVWTKREVMYVNFFGELFLNMLKCLILPLIVQQPHLRPGNARWKLTE</sequence>
<dbReference type="InterPro" id="IPR036458">
    <property type="entry name" value="Na:dicarbo_symporter_sf"/>
</dbReference>
<evidence type="ECO:0000256" key="1">
    <source>
        <dbReference type="ARBA" id="ARBA00022692"/>
    </source>
</evidence>
<organism evidence="5 6">
    <name type="scientific">Caerostris darwini</name>
    <dbReference type="NCBI Taxonomy" id="1538125"/>
    <lineage>
        <taxon>Eukaryota</taxon>
        <taxon>Metazoa</taxon>
        <taxon>Ecdysozoa</taxon>
        <taxon>Arthropoda</taxon>
        <taxon>Chelicerata</taxon>
        <taxon>Arachnida</taxon>
        <taxon>Araneae</taxon>
        <taxon>Araneomorphae</taxon>
        <taxon>Entelegynae</taxon>
        <taxon>Araneoidea</taxon>
        <taxon>Araneidae</taxon>
        <taxon>Caerostris</taxon>
    </lineage>
</organism>
<evidence type="ECO:0000256" key="4">
    <source>
        <dbReference type="SAM" id="MobiDB-lite"/>
    </source>
</evidence>
<dbReference type="Proteomes" id="UP001054837">
    <property type="component" value="Unassembled WGS sequence"/>
</dbReference>
<protein>
    <submittedName>
        <fullName evidence="5">Uncharacterized protein</fullName>
    </submittedName>
</protein>
<evidence type="ECO:0000313" key="6">
    <source>
        <dbReference type="Proteomes" id="UP001054837"/>
    </source>
</evidence>
<comment type="caution">
    <text evidence="5">The sequence shown here is derived from an EMBL/GenBank/DDBJ whole genome shotgun (WGS) entry which is preliminary data.</text>
</comment>
<name>A0AAV4UF48_9ARAC</name>
<reference evidence="5 6" key="1">
    <citation type="submission" date="2021-06" db="EMBL/GenBank/DDBJ databases">
        <title>Caerostris darwini draft genome.</title>
        <authorList>
            <person name="Kono N."/>
            <person name="Arakawa K."/>
        </authorList>
    </citation>
    <scope>NUCLEOTIDE SEQUENCE [LARGE SCALE GENOMIC DNA]</scope>
</reference>
<keyword evidence="1" id="KW-0812">Transmembrane</keyword>
<evidence type="ECO:0000256" key="2">
    <source>
        <dbReference type="ARBA" id="ARBA00022989"/>
    </source>
</evidence>